<keyword evidence="7" id="KW-1185">Reference proteome</keyword>
<comment type="caution">
    <text evidence="6">The sequence shown here is derived from an EMBL/GenBank/DDBJ whole genome shotgun (WGS) entry which is preliminary data.</text>
</comment>
<proteinExistence type="predicted"/>
<dbReference type="SUPFAM" id="SSF53098">
    <property type="entry name" value="Ribonuclease H-like"/>
    <property type="match status" value="1"/>
</dbReference>
<dbReference type="Proteomes" id="UP000762676">
    <property type="component" value="Unassembled WGS sequence"/>
</dbReference>
<gene>
    <name evidence="6" type="ORF">ElyMa_003681500</name>
</gene>
<keyword evidence="3" id="KW-0863">Zinc-finger</keyword>
<dbReference type="InterPro" id="IPR012337">
    <property type="entry name" value="RNaseH-like_sf"/>
</dbReference>
<dbReference type="PANTHER" id="PTHR46481:SF10">
    <property type="entry name" value="ZINC FINGER BED DOMAIN-CONTAINING PROTEIN 39"/>
    <property type="match status" value="1"/>
</dbReference>
<sequence>MSKQHIPALYQEKKLELKEELKATEHVAITMDSWTSNQNKEYLGITAHYFRVPDYKLQSKVLSNDDLNDDPTGENIGNALLAVLTEWEIMDKISAVVTDGAAVNGAAVRHIGLKDKHAYCVGHKLNLVVKDSIADYEPVVGKVRRIANFFHHSP</sequence>
<dbReference type="GO" id="GO:0008270">
    <property type="term" value="F:zinc ion binding"/>
    <property type="evidence" value="ECO:0007669"/>
    <property type="project" value="UniProtKB-KW"/>
</dbReference>
<dbReference type="PANTHER" id="PTHR46481">
    <property type="entry name" value="ZINC FINGER BED DOMAIN-CONTAINING PROTEIN 4"/>
    <property type="match status" value="1"/>
</dbReference>
<evidence type="ECO:0000256" key="2">
    <source>
        <dbReference type="ARBA" id="ARBA00022723"/>
    </source>
</evidence>
<organism evidence="6 7">
    <name type="scientific">Elysia marginata</name>
    <dbReference type="NCBI Taxonomy" id="1093978"/>
    <lineage>
        <taxon>Eukaryota</taxon>
        <taxon>Metazoa</taxon>
        <taxon>Spiralia</taxon>
        <taxon>Lophotrochozoa</taxon>
        <taxon>Mollusca</taxon>
        <taxon>Gastropoda</taxon>
        <taxon>Heterobranchia</taxon>
        <taxon>Euthyneura</taxon>
        <taxon>Panpulmonata</taxon>
        <taxon>Sacoglossa</taxon>
        <taxon>Placobranchoidea</taxon>
        <taxon>Plakobranchidae</taxon>
        <taxon>Elysia</taxon>
    </lineage>
</organism>
<reference evidence="6 7" key="1">
    <citation type="journal article" date="2021" name="Elife">
        <title>Chloroplast acquisition without the gene transfer in kleptoplastic sea slugs, Plakobranchus ocellatus.</title>
        <authorList>
            <person name="Maeda T."/>
            <person name="Takahashi S."/>
            <person name="Yoshida T."/>
            <person name="Shimamura S."/>
            <person name="Takaki Y."/>
            <person name="Nagai Y."/>
            <person name="Toyoda A."/>
            <person name="Suzuki Y."/>
            <person name="Arimoto A."/>
            <person name="Ishii H."/>
            <person name="Satoh N."/>
            <person name="Nishiyama T."/>
            <person name="Hasebe M."/>
            <person name="Maruyama T."/>
            <person name="Minagawa J."/>
            <person name="Obokata J."/>
            <person name="Shigenobu S."/>
        </authorList>
    </citation>
    <scope>NUCLEOTIDE SEQUENCE [LARGE SCALE GENOMIC DNA]</scope>
</reference>
<comment type="subcellular location">
    <subcellularLocation>
        <location evidence="1">Nucleus</location>
    </subcellularLocation>
</comment>
<dbReference type="InterPro" id="IPR052035">
    <property type="entry name" value="ZnF_BED_domain_contain"/>
</dbReference>
<evidence type="ECO:0000256" key="3">
    <source>
        <dbReference type="ARBA" id="ARBA00022771"/>
    </source>
</evidence>
<protein>
    <submittedName>
        <fullName evidence="6">Zinc finger BED domain-containing protein 1</fullName>
    </submittedName>
</protein>
<dbReference type="AlphaFoldDB" id="A0AAV4F110"/>
<evidence type="ECO:0000256" key="1">
    <source>
        <dbReference type="ARBA" id="ARBA00004123"/>
    </source>
</evidence>
<keyword evidence="5" id="KW-0539">Nucleus</keyword>
<evidence type="ECO:0000313" key="6">
    <source>
        <dbReference type="EMBL" id="GFR66393.1"/>
    </source>
</evidence>
<evidence type="ECO:0000256" key="4">
    <source>
        <dbReference type="ARBA" id="ARBA00022833"/>
    </source>
</evidence>
<dbReference type="GO" id="GO:0005634">
    <property type="term" value="C:nucleus"/>
    <property type="evidence" value="ECO:0007669"/>
    <property type="project" value="UniProtKB-SubCell"/>
</dbReference>
<dbReference type="EMBL" id="BMAT01007538">
    <property type="protein sequence ID" value="GFR66393.1"/>
    <property type="molecule type" value="Genomic_DNA"/>
</dbReference>
<keyword evidence="2" id="KW-0479">Metal-binding</keyword>
<evidence type="ECO:0000313" key="7">
    <source>
        <dbReference type="Proteomes" id="UP000762676"/>
    </source>
</evidence>
<name>A0AAV4F110_9GAST</name>
<keyword evidence="4" id="KW-0862">Zinc</keyword>
<evidence type="ECO:0000256" key="5">
    <source>
        <dbReference type="ARBA" id="ARBA00023242"/>
    </source>
</evidence>
<accession>A0AAV4F110</accession>